<organism evidence="3 4">
    <name type="scientific">Carnobacterium maltaromaticum</name>
    <name type="common">Carnobacterium piscicola</name>
    <dbReference type="NCBI Taxonomy" id="2751"/>
    <lineage>
        <taxon>Bacteria</taxon>
        <taxon>Bacillati</taxon>
        <taxon>Bacillota</taxon>
        <taxon>Bacilli</taxon>
        <taxon>Lactobacillales</taxon>
        <taxon>Carnobacteriaceae</taxon>
        <taxon>Carnobacterium</taxon>
    </lineage>
</organism>
<dbReference type="GO" id="GO:0008982">
    <property type="term" value="F:protein-N(PI)-phosphohistidine-sugar phosphotransferase activity"/>
    <property type="evidence" value="ECO:0007669"/>
    <property type="project" value="InterPro"/>
</dbReference>
<evidence type="ECO:0000256" key="1">
    <source>
        <dbReference type="ARBA" id="ARBA00022679"/>
    </source>
</evidence>
<dbReference type="CDD" id="cd05563">
    <property type="entry name" value="PTS_IIB_ascorbate"/>
    <property type="match status" value="1"/>
</dbReference>
<dbReference type="Pfam" id="PF02302">
    <property type="entry name" value="PTS_IIB"/>
    <property type="match status" value="1"/>
</dbReference>
<dbReference type="GO" id="GO:0009401">
    <property type="term" value="P:phosphoenolpyruvate-dependent sugar phosphotransferase system"/>
    <property type="evidence" value="ECO:0007669"/>
    <property type="project" value="InterPro"/>
</dbReference>
<dbReference type="SUPFAM" id="SSF52794">
    <property type="entry name" value="PTS system IIB component-like"/>
    <property type="match status" value="1"/>
</dbReference>
<dbReference type="EMBL" id="JAVBVO010000002">
    <property type="protein sequence ID" value="MDZ5757641.1"/>
    <property type="molecule type" value="Genomic_DNA"/>
</dbReference>
<gene>
    <name evidence="3" type="ORF">RAK27_03130</name>
</gene>
<dbReference type="InterPro" id="IPR013011">
    <property type="entry name" value="PTS_EIIB_2"/>
</dbReference>
<keyword evidence="3" id="KW-0762">Sugar transport</keyword>
<accession>A0AAW9K2Y5</accession>
<dbReference type="RefSeq" id="WP_322808471.1">
    <property type="nucleotide sequence ID" value="NZ_JAVBVO010000002.1"/>
</dbReference>
<dbReference type="AlphaFoldDB" id="A0AAW9K2Y5"/>
<evidence type="ECO:0000313" key="3">
    <source>
        <dbReference type="EMBL" id="MDZ5757641.1"/>
    </source>
</evidence>
<reference evidence="3" key="1">
    <citation type="submission" date="2023-08" db="EMBL/GenBank/DDBJ databases">
        <title>Genomic characterization of piscicolin 126 produced by Carnobacterium maltaromaticum CM22 strain isolated from salmon (Salmo salar).</title>
        <authorList>
            <person name="Gonzalez-Gragera E."/>
            <person name="Garcia-Lopez J.D."/>
            <person name="Teso-Perez C."/>
            <person name="Gimenez-Hernandez I."/>
            <person name="Peralta-Sanchez J.M."/>
            <person name="Valdivia E."/>
            <person name="Montalban-Lopez M."/>
            <person name="Martin-Platero A.M."/>
            <person name="Banos A."/>
            <person name="Martinez-Bueno M."/>
        </authorList>
    </citation>
    <scope>NUCLEOTIDE SEQUENCE</scope>
    <source>
        <strain evidence="3">CM22</strain>
    </source>
</reference>
<dbReference type="EC" id="2.7.1.-" evidence="3"/>
<evidence type="ECO:0000313" key="4">
    <source>
        <dbReference type="Proteomes" id="UP001290462"/>
    </source>
</evidence>
<dbReference type="Proteomes" id="UP001290462">
    <property type="component" value="Unassembled WGS sequence"/>
</dbReference>
<comment type="caution">
    <text evidence="3">The sequence shown here is derived from an EMBL/GenBank/DDBJ whole genome shotgun (WGS) entry which is preliminary data.</text>
</comment>
<protein>
    <submittedName>
        <fullName evidence="3">PTS sugar transporter subunit IIB</fullName>
        <ecNumber evidence="3">2.7.1.-</ecNumber>
    </submittedName>
</protein>
<keyword evidence="3" id="KW-0813">Transport</keyword>
<proteinExistence type="predicted"/>
<keyword evidence="1 3" id="KW-0808">Transferase</keyword>
<dbReference type="InterPro" id="IPR036095">
    <property type="entry name" value="PTS_EIIB-like_sf"/>
</dbReference>
<dbReference type="Gene3D" id="3.40.50.2300">
    <property type="match status" value="1"/>
</dbReference>
<feature type="domain" description="PTS EIIB type-2" evidence="2">
    <location>
        <begin position="2"/>
        <end position="95"/>
    </location>
</feature>
<dbReference type="InterPro" id="IPR003501">
    <property type="entry name" value="PTS_EIIB_2/3"/>
</dbReference>
<sequence>MIKVVTVCGNGIGSSLMLKLKLEEIAKENQIEIDAESIDSNAAAGKVADLFVTVKEFADVFKDNQKVVFTRSYMNKKKIKEDVLPTLLELAETKK</sequence>
<dbReference type="PROSITE" id="PS51099">
    <property type="entry name" value="PTS_EIIB_TYPE_2"/>
    <property type="match status" value="1"/>
</dbReference>
<evidence type="ECO:0000259" key="2">
    <source>
        <dbReference type="PROSITE" id="PS51099"/>
    </source>
</evidence>
<name>A0AAW9K2Y5_CARML</name>